<dbReference type="PATRIC" id="fig|1076.23.peg.67"/>
<dbReference type="Pfam" id="PF13476">
    <property type="entry name" value="AAA_23"/>
    <property type="match status" value="1"/>
</dbReference>
<dbReference type="Gene3D" id="3.40.50.300">
    <property type="entry name" value="P-loop containing nucleotide triphosphate hydrolases"/>
    <property type="match status" value="1"/>
</dbReference>
<dbReference type="InterPro" id="IPR038729">
    <property type="entry name" value="Rad50/SbcC_AAA"/>
</dbReference>
<sequence>MIRYEPTLLVTRLVVERNSFIAYDETFHQGVNVIRGENSSGKSTILNFIFYGLGGDLAAWSETALLCSRVVVEVRINGNPATLSRDISSQAGQPMEIFGGDYESAKFAPHADWLRYPYRRSANFESFSQALFRLLGIPEVAADVSGNLTIHQILRLLYADQLSPVEDLFRFESRFDPPQLRDAIGRLLCGAYEAAIYDNEVKIRELTREFDAKSGELKSLFSVLGKTGHSLTLDWIAEQRRSLEQDAVAIQAKIDAAEEALFTQSAQDELTLRNQQAVYDDVQRLQIALGTVRQERDALNLSIADSSAFISALENKLTALNDSSSVASHLGDVKFETCPACYATIEADERLDRHICHLCKSPFDTERLKARIVAMINDVALQLKQSRLLQQNRESRTGDLNRKLLMLEREWKAASDRLVTLQRLPSSEAREALRSLHRQTGYLDRQLEDLNQKAEIIGLIDQLSSRKDELNDTINRLKTDTDRLKASQEKRKSQAYTIIADEIRELLHNDLRRQDTFEAAQSIQFDFASNKISVDGHSYFSASSRVVLKSSFFLGFFSAATKDPLFRHPRFVMIDTIEDKGMEPERSHNFQNQILRISESAKVEHQIIYATAMISPDLDHEQFTVGKFSTRDDPTLNIAT</sequence>
<name>A0A0D7F3H6_RHOPL</name>
<dbReference type="AlphaFoldDB" id="A0A0D7F3H6"/>
<evidence type="ECO:0000256" key="1">
    <source>
        <dbReference type="SAM" id="Coils"/>
    </source>
</evidence>
<feature type="domain" description="Rad50/SbcC-type AAA" evidence="2">
    <location>
        <begin position="27"/>
        <end position="259"/>
    </location>
</feature>
<dbReference type="GO" id="GO:0006302">
    <property type="term" value="P:double-strand break repair"/>
    <property type="evidence" value="ECO:0007669"/>
    <property type="project" value="InterPro"/>
</dbReference>
<dbReference type="GO" id="GO:0016887">
    <property type="term" value="F:ATP hydrolysis activity"/>
    <property type="evidence" value="ECO:0007669"/>
    <property type="project" value="InterPro"/>
</dbReference>
<proteinExistence type="predicted"/>
<dbReference type="OrthoDB" id="8107482at2"/>
<gene>
    <name evidence="3" type="ORF">OO17_04920</name>
</gene>
<feature type="coiled-coil region" evidence="1">
    <location>
        <begin position="460"/>
        <end position="487"/>
    </location>
</feature>
<dbReference type="SUPFAM" id="SSF52540">
    <property type="entry name" value="P-loop containing nucleoside triphosphate hydrolases"/>
    <property type="match status" value="1"/>
</dbReference>
<organism evidence="3 4">
    <name type="scientific">Rhodopseudomonas palustris</name>
    <dbReference type="NCBI Taxonomy" id="1076"/>
    <lineage>
        <taxon>Bacteria</taxon>
        <taxon>Pseudomonadati</taxon>
        <taxon>Pseudomonadota</taxon>
        <taxon>Alphaproteobacteria</taxon>
        <taxon>Hyphomicrobiales</taxon>
        <taxon>Nitrobacteraceae</taxon>
        <taxon>Rhodopseudomonas</taxon>
    </lineage>
</organism>
<evidence type="ECO:0000259" key="2">
    <source>
        <dbReference type="Pfam" id="PF13476"/>
    </source>
</evidence>
<protein>
    <recommendedName>
        <fullName evidence="2">Rad50/SbcC-type AAA domain-containing protein</fullName>
    </recommendedName>
</protein>
<evidence type="ECO:0000313" key="4">
    <source>
        <dbReference type="Proteomes" id="UP000032515"/>
    </source>
</evidence>
<reference evidence="3 4" key="1">
    <citation type="submission" date="2014-11" db="EMBL/GenBank/DDBJ databases">
        <title>Genomics and ecophysiology of heterotrophic nitrogen fixing bacteria isolated from estuarine surface water.</title>
        <authorList>
            <person name="Bentzon-Tilia M."/>
            <person name="Severin I."/>
            <person name="Hansen L.H."/>
            <person name="Riemann L."/>
        </authorList>
    </citation>
    <scope>NUCLEOTIDE SEQUENCE [LARGE SCALE GENOMIC DNA]</scope>
    <source>
        <strain evidence="3 4">BAL398</strain>
    </source>
</reference>
<dbReference type="EMBL" id="JXXE01000091">
    <property type="protein sequence ID" value="KIZ47325.1"/>
    <property type="molecule type" value="Genomic_DNA"/>
</dbReference>
<dbReference type="RefSeq" id="WP_044406494.1">
    <property type="nucleotide sequence ID" value="NZ_JXXE01000091.1"/>
</dbReference>
<comment type="caution">
    <text evidence="3">The sequence shown here is derived from an EMBL/GenBank/DDBJ whole genome shotgun (WGS) entry which is preliminary data.</text>
</comment>
<dbReference type="Proteomes" id="UP000032515">
    <property type="component" value="Unassembled WGS sequence"/>
</dbReference>
<evidence type="ECO:0000313" key="3">
    <source>
        <dbReference type="EMBL" id="KIZ47325.1"/>
    </source>
</evidence>
<dbReference type="InterPro" id="IPR027417">
    <property type="entry name" value="P-loop_NTPase"/>
</dbReference>
<keyword evidence="1" id="KW-0175">Coiled coil</keyword>
<accession>A0A0D7F3H6</accession>